<keyword evidence="2" id="KW-1185">Reference proteome</keyword>
<evidence type="ECO:0000313" key="2">
    <source>
        <dbReference type="Proteomes" id="UP001159363"/>
    </source>
</evidence>
<protein>
    <recommendedName>
        <fullName evidence="3">DUF4371 domain-containing protein</fullName>
    </recommendedName>
</protein>
<evidence type="ECO:0008006" key="3">
    <source>
        <dbReference type="Google" id="ProtNLM"/>
    </source>
</evidence>
<gene>
    <name evidence="1" type="ORF">PR048_006919</name>
</gene>
<dbReference type="PANTHER" id="PTHR45749">
    <property type="match status" value="1"/>
</dbReference>
<dbReference type="EMBL" id="JARBHB010000002">
    <property type="protein sequence ID" value="KAJ8894304.1"/>
    <property type="molecule type" value="Genomic_DNA"/>
</dbReference>
<organism evidence="1 2">
    <name type="scientific">Dryococelus australis</name>
    <dbReference type="NCBI Taxonomy" id="614101"/>
    <lineage>
        <taxon>Eukaryota</taxon>
        <taxon>Metazoa</taxon>
        <taxon>Ecdysozoa</taxon>
        <taxon>Arthropoda</taxon>
        <taxon>Hexapoda</taxon>
        <taxon>Insecta</taxon>
        <taxon>Pterygota</taxon>
        <taxon>Neoptera</taxon>
        <taxon>Polyneoptera</taxon>
        <taxon>Phasmatodea</taxon>
        <taxon>Verophasmatodea</taxon>
        <taxon>Anareolatae</taxon>
        <taxon>Phasmatidae</taxon>
        <taxon>Eurycanthinae</taxon>
        <taxon>Dryococelus</taxon>
    </lineage>
</organism>
<sequence length="231" mass="27053">MLNVHIRESAWNKGGFSDMNNFHKAADRHELSQIHLSAVCKHKIFEFKLVDLDLNEQLHADFQKHNETLDRNQEVLKHFINVTVFLGRQELAFRGHGEREGFSTQGDYVELVNLFSSYDSVLSCHLEIYKVFTDLSHNIQNYITESVAELIMKQQILQICHIFRLCSSVYRQIGRIIGRSCFQIRASKPVATNWCPRHMMELRLYIRSSEWATEESNGKVQQCYIHSLLHE</sequence>
<dbReference type="Proteomes" id="UP001159363">
    <property type="component" value="Chromosome 2"/>
</dbReference>
<name>A0ABQ9IC99_9NEOP</name>
<dbReference type="PANTHER" id="PTHR45749:SF28">
    <property type="entry name" value="ZINC FINGER MYM-TYPE PROTEIN 1-LIKE-RELATED"/>
    <property type="match status" value="1"/>
</dbReference>
<reference evidence="1 2" key="1">
    <citation type="submission" date="2023-02" db="EMBL/GenBank/DDBJ databases">
        <title>LHISI_Scaffold_Assembly.</title>
        <authorList>
            <person name="Stuart O.P."/>
            <person name="Cleave R."/>
            <person name="Magrath M.J.L."/>
            <person name="Mikheyev A.S."/>
        </authorList>
    </citation>
    <scope>NUCLEOTIDE SEQUENCE [LARGE SCALE GENOMIC DNA]</scope>
    <source>
        <strain evidence="1">Daus_M_001</strain>
        <tissue evidence="1">Leg muscle</tissue>
    </source>
</reference>
<proteinExistence type="predicted"/>
<evidence type="ECO:0000313" key="1">
    <source>
        <dbReference type="EMBL" id="KAJ8894304.1"/>
    </source>
</evidence>
<comment type="caution">
    <text evidence="1">The sequence shown here is derived from an EMBL/GenBank/DDBJ whole genome shotgun (WGS) entry which is preliminary data.</text>
</comment>
<accession>A0ABQ9IC99</accession>